<organism evidence="2 3">
    <name type="scientific">Alligator mississippiensis</name>
    <name type="common">American alligator</name>
    <dbReference type="NCBI Taxonomy" id="8496"/>
    <lineage>
        <taxon>Eukaryota</taxon>
        <taxon>Metazoa</taxon>
        <taxon>Chordata</taxon>
        <taxon>Craniata</taxon>
        <taxon>Vertebrata</taxon>
        <taxon>Euteleostomi</taxon>
        <taxon>Archelosauria</taxon>
        <taxon>Archosauria</taxon>
        <taxon>Crocodylia</taxon>
        <taxon>Alligatoridae</taxon>
        <taxon>Alligatorinae</taxon>
        <taxon>Alligator</taxon>
    </lineage>
</organism>
<gene>
    <name evidence="2" type="ORF">Y1Q_0011277</name>
</gene>
<name>A0A151N800_ALLMI</name>
<keyword evidence="1" id="KW-0175">Coiled coil</keyword>
<evidence type="ECO:0000313" key="3">
    <source>
        <dbReference type="Proteomes" id="UP000050525"/>
    </source>
</evidence>
<dbReference type="Proteomes" id="UP000050525">
    <property type="component" value="Unassembled WGS sequence"/>
</dbReference>
<feature type="coiled-coil region" evidence="1">
    <location>
        <begin position="47"/>
        <end position="77"/>
    </location>
</feature>
<keyword evidence="3" id="KW-1185">Reference proteome</keyword>
<protein>
    <submittedName>
        <fullName evidence="2">Uncharacterized protein</fullName>
    </submittedName>
</protein>
<sequence>MEMPAVTRVATLPETGQRPQTLGALDTIEEKMVVLGAQFVECIVVAKTECQEQAQEFEVLKEALQETETQLETTQLEVLKPLEQGELSEYLGLDNPQCRAGLVRPEKSTMTKKSLGVDPMTMREEILPALMQYLDQRWEQLVNNHAAEMD</sequence>
<evidence type="ECO:0000256" key="1">
    <source>
        <dbReference type="SAM" id="Coils"/>
    </source>
</evidence>
<evidence type="ECO:0000313" key="2">
    <source>
        <dbReference type="EMBL" id="KYO32953.1"/>
    </source>
</evidence>
<proteinExistence type="predicted"/>
<comment type="caution">
    <text evidence="2">The sequence shown here is derived from an EMBL/GenBank/DDBJ whole genome shotgun (WGS) entry which is preliminary data.</text>
</comment>
<dbReference type="EMBL" id="AKHW03003826">
    <property type="protein sequence ID" value="KYO32953.1"/>
    <property type="molecule type" value="Genomic_DNA"/>
</dbReference>
<reference evidence="2 3" key="1">
    <citation type="journal article" date="2012" name="Genome Biol.">
        <title>Sequencing three crocodilian genomes to illuminate the evolution of archosaurs and amniotes.</title>
        <authorList>
            <person name="St John J.A."/>
            <person name="Braun E.L."/>
            <person name="Isberg S.R."/>
            <person name="Miles L.G."/>
            <person name="Chong A.Y."/>
            <person name="Gongora J."/>
            <person name="Dalzell P."/>
            <person name="Moran C."/>
            <person name="Bed'hom B."/>
            <person name="Abzhanov A."/>
            <person name="Burgess S.C."/>
            <person name="Cooksey A.M."/>
            <person name="Castoe T.A."/>
            <person name="Crawford N.G."/>
            <person name="Densmore L.D."/>
            <person name="Drew J.C."/>
            <person name="Edwards S.V."/>
            <person name="Faircloth B.C."/>
            <person name="Fujita M.K."/>
            <person name="Greenwold M.J."/>
            <person name="Hoffmann F.G."/>
            <person name="Howard J.M."/>
            <person name="Iguchi T."/>
            <person name="Janes D.E."/>
            <person name="Khan S.Y."/>
            <person name="Kohno S."/>
            <person name="de Koning A.J."/>
            <person name="Lance S.L."/>
            <person name="McCarthy F.M."/>
            <person name="McCormack J.E."/>
            <person name="Merchant M.E."/>
            <person name="Peterson D.G."/>
            <person name="Pollock D.D."/>
            <person name="Pourmand N."/>
            <person name="Raney B.J."/>
            <person name="Roessler K.A."/>
            <person name="Sanford J.R."/>
            <person name="Sawyer R.H."/>
            <person name="Schmidt C.J."/>
            <person name="Triplett E.W."/>
            <person name="Tuberville T.D."/>
            <person name="Venegas-Anaya M."/>
            <person name="Howard J.T."/>
            <person name="Jarvis E.D."/>
            <person name="Guillette L.J.Jr."/>
            <person name="Glenn T.C."/>
            <person name="Green R.E."/>
            <person name="Ray D.A."/>
        </authorList>
    </citation>
    <scope>NUCLEOTIDE SEQUENCE [LARGE SCALE GENOMIC DNA]</scope>
    <source>
        <strain evidence="2">KSC_2009_1</strain>
    </source>
</reference>
<dbReference type="AlphaFoldDB" id="A0A151N800"/>
<accession>A0A151N800</accession>